<evidence type="ECO:0000313" key="2">
    <source>
        <dbReference type="EMBL" id="KAK4527361.1"/>
    </source>
</evidence>
<gene>
    <name evidence="2" type="ORF">GAYE_SCF39G5283</name>
</gene>
<comment type="caution">
    <text evidence="2">The sequence shown here is derived from an EMBL/GenBank/DDBJ whole genome shotgun (WGS) entry which is preliminary data.</text>
</comment>
<feature type="transmembrane region" description="Helical" evidence="1">
    <location>
        <begin position="26"/>
        <end position="45"/>
    </location>
</feature>
<name>A0AAV9IJB6_9RHOD</name>
<dbReference type="AlphaFoldDB" id="A0AAV9IJB6"/>
<dbReference type="Proteomes" id="UP001300502">
    <property type="component" value="Unassembled WGS sequence"/>
</dbReference>
<keyword evidence="1" id="KW-1133">Transmembrane helix</keyword>
<reference evidence="2 3" key="1">
    <citation type="submission" date="2022-07" db="EMBL/GenBank/DDBJ databases">
        <title>Genome-wide signatures of adaptation to extreme environments.</title>
        <authorList>
            <person name="Cho C.H."/>
            <person name="Yoon H.S."/>
        </authorList>
    </citation>
    <scope>NUCLEOTIDE SEQUENCE [LARGE SCALE GENOMIC DNA]</scope>
    <source>
        <strain evidence="2 3">108.79 E11</strain>
    </source>
</reference>
<keyword evidence="1" id="KW-0812">Transmembrane</keyword>
<accession>A0AAV9IJB6</accession>
<dbReference type="EMBL" id="JANCYU010000051">
    <property type="protein sequence ID" value="KAK4527361.1"/>
    <property type="molecule type" value="Genomic_DNA"/>
</dbReference>
<keyword evidence="1" id="KW-0472">Membrane</keyword>
<protein>
    <submittedName>
        <fullName evidence="2">Uncharacterized protein</fullName>
    </submittedName>
</protein>
<evidence type="ECO:0000256" key="1">
    <source>
        <dbReference type="SAM" id="Phobius"/>
    </source>
</evidence>
<evidence type="ECO:0000313" key="3">
    <source>
        <dbReference type="Proteomes" id="UP001300502"/>
    </source>
</evidence>
<proteinExistence type="predicted"/>
<sequence>MLGTYLCIKIYVLTNFRNASFLRRLLLLWVTFYHCCVPVIPSLFVRNSRRSRRFAFGLVLLTLSLLFFILLFFYRDETDRWTEQSGLNHVAWKRIVAQGTGEHRL</sequence>
<keyword evidence="3" id="KW-1185">Reference proteome</keyword>
<feature type="transmembrane region" description="Helical" evidence="1">
    <location>
        <begin position="54"/>
        <end position="74"/>
    </location>
</feature>
<organism evidence="2 3">
    <name type="scientific">Galdieria yellowstonensis</name>
    <dbReference type="NCBI Taxonomy" id="3028027"/>
    <lineage>
        <taxon>Eukaryota</taxon>
        <taxon>Rhodophyta</taxon>
        <taxon>Bangiophyceae</taxon>
        <taxon>Galdieriales</taxon>
        <taxon>Galdieriaceae</taxon>
        <taxon>Galdieria</taxon>
    </lineage>
</organism>